<dbReference type="GO" id="GO:0005829">
    <property type="term" value="C:cytosol"/>
    <property type="evidence" value="ECO:0007669"/>
    <property type="project" value="TreeGrafter"/>
</dbReference>
<proteinExistence type="inferred from homology"/>
<dbReference type="InterPro" id="IPR045079">
    <property type="entry name" value="Oxoprolinase-like"/>
</dbReference>
<evidence type="ECO:0000256" key="1">
    <source>
        <dbReference type="ARBA" id="ARBA00010403"/>
    </source>
</evidence>
<feature type="domain" description="Hydantoinase B/oxoprolinase" evidence="3">
    <location>
        <begin position="706"/>
        <end position="1234"/>
    </location>
</feature>
<sequence length="1347" mass="146180">MSSSAWKLGVDVGGTFTDCILYNTQTGETYRSKTPSTPQDQSIGVLNAIEQVKAHVPNGQDIKFSMLNHGTTIATNAILEGKGARVALLITEGYKDVLQVKRSNIPGGLAGWIVWPKPEPLVDLELTVEVPGRISTSGEIVHPFDPEVLSQRLSRLKALEHPPESITISLINAFANPAHERAVHELVIKEFPGVPISLSSEVLPELGEYERTLTTVANAYVKPVVGRYVENLQTKLGDTELRVLRSDGGLTSGHVAKDQCANLLYSGPAGGVAGVIAHVARKTKFKNLLTFDIGGTSTDVCLIENGVPELRRESVIGDLTIRAPSVDVRTVGAGGGSIAQVASITGALRVGPESAGARPGPACYSKGGVSPTVTDACAALGYLPPALLGGSFKLDIPAARTAIETYVAKPMNLSVEEAAEGILKLAVERMYGSLRSVSVEKGKDMRKFALVAFGGAGGMLACQVAHLCQSYPSIIPPSPGVLCAFGDACTSMRYETTVAILRRFSDLQVEDVIQTCSELAQQASKTLEKQGVSQGSQASSWEADLRYRGQGLTLPVPFTIDELKTSGFKILEERFNESHKTLFTFALENEVELCNLRAVKTEILKEVVARPLEQGNGAPSLESVTQKTSVFFAGKSYDNVPIYERSLLKAGDRLAGPCIVSEVDSNTFINPIHRAEIDEVGNILIWPVDKTGATISSASSIRTSVDPIIVQLVEAALQNARTEMDVLIQRVAMSPAMREQLDYFPMIAAGDGPNSGKMICGQFGSFIPGFLRIWEEPIKEGDVFLTNDPYSVNFSISHLNDFLVINPVFYEGKLVAWTANLGHFTDIGSCVPGSMPNCAMSIHEDGIQIPLCKLYDGGVPNNAVFNIVERNSRKPTFARSDLHALVAATKIGGQRVIEMIQRFGLSSYEAALDELLLRNKVAIGKLISTAIPDEDIYFEDFIDDDGHGLGPWKIACTMSKRKDAEKGEVVCFDFSGTDPQSERSINFALSHEMLKMFIVYYLLTVFDPNTVVNDGSFHLIEINIPVGTILNPVRPAALSCRTHLLGRVFDVLGALFGQRQPEYLSAAGFSDSPHFFYSGYDSNGEWFQLYQIGFGGIPARPHGDGPDGHSLWPSMRAVPNEFLESYLPLRVDRYETVVDSGGEGIYRGGNAMRIDYTFLEPGNISIHDDRWLTKPWGVHGGGTGSRSTKTLVKYSIDKANPPRIPVGSKEDFVNVSKNDTLEWVTWGGGGWGNPLMRDPEIVAKEVRRRLVKDTSRYGVALTPSGDVDVAATEALRAQMSAAQTSKSIDLFNRGGTIKELLERCEAETGLKPPRLPSTRVLRGPISRMPHIQALHGKRAEEDKLLLA</sequence>
<dbReference type="PANTHER" id="PTHR11365">
    <property type="entry name" value="5-OXOPROLINASE RELATED"/>
    <property type="match status" value="1"/>
</dbReference>
<dbReference type="Pfam" id="PF19278">
    <property type="entry name" value="Hydant_A_C"/>
    <property type="match status" value="1"/>
</dbReference>
<dbReference type="InterPro" id="IPR008040">
    <property type="entry name" value="Hydant_A_N"/>
</dbReference>
<dbReference type="Pfam" id="PF01968">
    <property type="entry name" value="Hydantoinase_A"/>
    <property type="match status" value="1"/>
</dbReference>
<comment type="similarity">
    <text evidence="1">Belongs to the oxoprolinase family.</text>
</comment>
<dbReference type="InterPro" id="IPR049517">
    <property type="entry name" value="ACX-like_C"/>
</dbReference>
<dbReference type="EMBL" id="KN834763">
    <property type="protein sequence ID" value="KIK63848.1"/>
    <property type="molecule type" value="Genomic_DNA"/>
</dbReference>
<keyword evidence="7" id="KW-1185">Reference proteome</keyword>
<evidence type="ECO:0000259" key="2">
    <source>
        <dbReference type="Pfam" id="PF01968"/>
    </source>
</evidence>
<evidence type="ECO:0000313" key="7">
    <source>
        <dbReference type="Proteomes" id="UP000053593"/>
    </source>
</evidence>
<evidence type="ECO:0008006" key="8">
    <source>
        <dbReference type="Google" id="ProtNLM"/>
    </source>
</evidence>
<organism evidence="6 7">
    <name type="scientific">Collybiopsis luxurians FD-317 M1</name>
    <dbReference type="NCBI Taxonomy" id="944289"/>
    <lineage>
        <taxon>Eukaryota</taxon>
        <taxon>Fungi</taxon>
        <taxon>Dikarya</taxon>
        <taxon>Basidiomycota</taxon>
        <taxon>Agaricomycotina</taxon>
        <taxon>Agaricomycetes</taxon>
        <taxon>Agaricomycetidae</taxon>
        <taxon>Agaricales</taxon>
        <taxon>Marasmiineae</taxon>
        <taxon>Omphalotaceae</taxon>
        <taxon>Collybiopsis</taxon>
        <taxon>Collybiopsis luxurians</taxon>
    </lineage>
</organism>
<evidence type="ECO:0000259" key="3">
    <source>
        <dbReference type="Pfam" id="PF02538"/>
    </source>
</evidence>
<feature type="domain" description="Hydantoinase/oxoprolinase N-terminal" evidence="4">
    <location>
        <begin position="8"/>
        <end position="189"/>
    </location>
</feature>
<feature type="domain" description="Hydantoinase A/oxoprolinase" evidence="2">
    <location>
        <begin position="211"/>
        <end position="495"/>
    </location>
</feature>
<dbReference type="PANTHER" id="PTHR11365:SF23">
    <property type="entry name" value="HYPOTHETICAL 5-OXOPROLINASE (EUROFUNG)-RELATED"/>
    <property type="match status" value="1"/>
</dbReference>
<dbReference type="GO" id="GO:0017168">
    <property type="term" value="F:5-oxoprolinase (ATP-hydrolyzing) activity"/>
    <property type="evidence" value="ECO:0007669"/>
    <property type="project" value="TreeGrafter"/>
</dbReference>
<dbReference type="InterPro" id="IPR002821">
    <property type="entry name" value="Hydantoinase_A"/>
</dbReference>
<dbReference type="HOGENOM" id="CLU_002157_2_0_1"/>
<dbReference type="Pfam" id="PF02538">
    <property type="entry name" value="Hydantoinase_B"/>
    <property type="match status" value="1"/>
</dbReference>
<accession>A0A0D0D3I1</accession>
<evidence type="ECO:0000259" key="5">
    <source>
        <dbReference type="Pfam" id="PF19278"/>
    </source>
</evidence>
<dbReference type="InterPro" id="IPR003692">
    <property type="entry name" value="Hydantoinase_B"/>
</dbReference>
<name>A0A0D0D3I1_9AGAR</name>
<dbReference type="GO" id="GO:0006749">
    <property type="term" value="P:glutathione metabolic process"/>
    <property type="evidence" value="ECO:0007669"/>
    <property type="project" value="TreeGrafter"/>
</dbReference>
<dbReference type="Proteomes" id="UP000053593">
    <property type="component" value="Unassembled WGS sequence"/>
</dbReference>
<evidence type="ECO:0000259" key="4">
    <source>
        <dbReference type="Pfam" id="PF05378"/>
    </source>
</evidence>
<dbReference type="Pfam" id="PF05378">
    <property type="entry name" value="Hydant_A_N"/>
    <property type="match status" value="1"/>
</dbReference>
<evidence type="ECO:0000313" key="6">
    <source>
        <dbReference type="EMBL" id="KIK63848.1"/>
    </source>
</evidence>
<dbReference type="OrthoDB" id="3643at2759"/>
<gene>
    <name evidence="6" type="ORF">GYMLUDRAFT_456323</name>
</gene>
<reference evidence="6 7" key="1">
    <citation type="submission" date="2014-04" db="EMBL/GenBank/DDBJ databases">
        <title>Evolutionary Origins and Diversification of the Mycorrhizal Mutualists.</title>
        <authorList>
            <consortium name="DOE Joint Genome Institute"/>
            <consortium name="Mycorrhizal Genomics Consortium"/>
            <person name="Kohler A."/>
            <person name="Kuo A."/>
            <person name="Nagy L.G."/>
            <person name="Floudas D."/>
            <person name="Copeland A."/>
            <person name="Barry K.W."/>
            <person name="Cichocki N."/>
            <person name="Veneault-Fourrey C."/>
            <person name="LaButti K."/>
            <person name="Lindquist E.A."/>
            <person name="Lipzen A."/>
            <person name="Lundell T."/>
            <person name="Morin E."/>
            <person name="Murat C."/>
            <person name="Riley R."/>
            <person name="Ohm R."/>
            <person name="Sun H."/>
            <person name="Tunlid A."/>
            <person name="Henrissat B."/>
            <person name="Grigoriev I.V."/>
            <person name="Hibbett D.S."/>
            <person name="Martin F."/>
        </authorList>
    </citation>
    <scope>NUCLEOTIDE SEQUENCE [LARGE SCALE GENOMIC DNA]</scope>
    <source>
        <strain evidence="6 7">FD-317 M1</strain>
    </source>
</reference>
<feature type="domain" description="Acetophenone carboxylase-like C-terminal" evidence="5">
    <location>
        <begin position="512"/>
        <end position="671"/>
    </location>
</feature>
<protein>
    <recommendedName>
        <fullName evidence="8">5-oxoprolinase</fullName>
    </recommendedName>
</protein>